<proteinExistence type="predicted"/>
<dbReference type="GeneID" id="99971411"/>
<evidence type="ECO:0000313" key="2">
    <source>
        <dbReference type="Proteomes" id="UP000516422"/>
    </source>
</evidence>
<dbReference type="EMBL" id="CP051006">
    <property type="protein sequence ID" value="QNT97639.1"/>
    <property type="molecule type" value="Genomic_DNA"/>
</dbReference>
<sequence>MPVIDNWWQTETGWPIAANQTRSGKILRASMRSLANGDDAPAPATVDDPAVLESLRLALRKEN</sequence>
<dbReference type="KEGG" id="sgf:HEP81_07407"/>
<organism evidence="1 2">
    <name type="scientific">Streptomyces griseofuscus</name>
    <dbReference type="NCBI Taxonomy" id="146922"/>
    <lineage>
        <taxon>Bacteria</taxon>
        <taxon>Bacillati</taxon>
        <taxon>Actinomycetota</taxon>
        <taxon>Actinomycetes</taxon>
        <taxon>Kitasatosporales</taxon>
        <taxon>Streptomycetaceae</taxon>
        <taxon>Streptomyces</taxon>
    </lineage>
</organism>
<name>A0A7H1QBF9_9ACTN</name>
<evidence type="ECO:0000313" key="1">
    <source>
        <dbReference type="EMBL" id="QNT97639.1"/>
    </source>
</evidence>
<dbReference type="Proteomes" id="UP000516422">
    <property type="component" value="Chromosome"/>
</dbReference>
<gene>
    <name evidence="1" type="ORF">HEP81_07407</name>
</gene>
<dbReference type="RefSeq" id="WP_037661283.1">
    <property type="nucleotide sequence ID" value="NZ_CP051006.1"/>
</dbReference>
<reference evidence="1 2" key="1">
    <citation type="submission" date="2020-04" db="EMBL/GenBank/DDBJ databases">
        <title>Characterization and engineering of Streptomyces griseofuscus DSM40191 as a potential heterologous host for expression of BGCs.</title>
        <authorList>
            <person name="Gren T."/>
            <person name="Whitford C.M."/>
            <person name="Mohite O.S."/>
            <person name="Joergensen T.S."/>
            <person name="Nielsen J.B."/>
            <person name="Lee S.Y."/>
            <person name="Weber T."/>
        </authorList>
    </citation>
    <scope>NUCLEOTIDE SEQUENCE [LARGE SCALE GENOMIC DNA]</scope>
    <source>
        <strain evidence="1 2">DSM 40191</strain>
    </source>
</reference>
<dbReference type="AlphaFoldDB" id="A0A7H1QBF9"/>
<accession>A0A7H1QBF9</accession>
<protein>
    <submittedName>
        <fullName evidence="1">Uncharacterized protein</fullName>
    </submittedName>
</protein>